<protein>
    <submittedName>
        <fullName evidence="2">Uncharacterized protein</fullName>
    </submittedName>
</protein>
<dbReference type="Proteomes" id="UP000523431">
    <property type="component" value="Unassembled WGS sequence"/>
</dbReference>
<evidence type="ECO:0000313" key="4">
    <source>
        <dbReference type="Proteomes" id="UP000557344"/>
    </source>
</evidence>
<dbReference type="Proteomes" id="UP000557344">
    <property type="component" value="Unassembled WGS sequence"/>
</dbReference>
<dbReference type="EMBL" id="JACIID010000005">
    <property type="protein sequence ID" value="MBB4536128.1"/>
    <property type="molecule type" value="Genomic_DNA"/>
</dbReference>
<evidence type="ECO:0000313" key="1">
    <source>
        <dbReference type="EMBL" id="MBB4480322.1"/>
    </source>
</evidence>
<dbReference type="RefSeq" id="WP_183841472.1">
    <property type="nucleotide sequence ID" value="NZ_JACIHU010000005.1"/>
</dbReference>
<dbReference type="AlphaFoldDB" id="A0A7W6ZHD8"/>
<name>A0A7W6ZHD8_RHIET</name>
<comment type="caution">
    <text evidence="2">The sequence shown here is derived from an EMBL/GenBank/DDBJ whole genome shotgun (WGS) entry which is preliminary data.</text>
</comment>
<organism evidence="2 3">
    <name type="scientific">Rhizobium etli</name>
    <dbReference type="NCBI Taxonomy" id="29449"/>
    <lineage>
        <taxon>Bacteria</taxon>
        <taxon>Pseudomonadati</taxon>
        <taxon>Pseudomonadota</taxon>
        <taxon>Alphaproteobacteria</taxon>
        <taxon>Hyphomicrobiales</taxon>
        <taxon>Rhizobiaceae</taxon>
        <taxon>Rhizobium/Agrobacterium group</taxon>
        <taxon>Rhizobium</taxon>
    </lineage>
</organism>
<accession>A0A7W6ZHD8</accession>
<sequence>MIDPDYKDAINRDLDDIIAGKVQKTGETWSVNGRGYGMHNGSLHPISGPGIVDLSRPQHQLIQQLNGNSPENAQKFAQAMKKKGILDQDAIDTVMELWRKGKK</sequence>
<proteinExistence type="predicted"/>
<evidence type="ECO:0000313" key="3">
    <source>
        <dbReference type="Proteomes" id="UP000523431"/>
    </source>
</evidence>
<evidence type="ECO:0000313" key="2">
    <source>
        <dbReference type="EMBL" id="MBB4536128.1"/>
    </source>
</evidence>
<dbReference type="EMBL" id="JACIHU010000005">
    <property type="protein sequence ID" value="MBB4480322.1"/>
    <property type="molecule type" value="Genomic_DNA"/>
</dbReference>
<gene>
    <name evidence="1" type="ORF">GGE46_002905</name>
    <name evidence="2" type="ORF">GGE57_002879</name>
</gene>
<reference evidence="3 4" key="1">
    <citation type="submission" date="2020-08" db="EMBL/GenBank/DDBJ databases">
        <title>Genomic Encyclopedia of Type Strains, Phase IV (KMG-V): Genome sequencing to study the core and pangenomes of soil and plant-associated prokaryotes.</title>
        <authorList>
            <person name="Whitman W."/>
        </authorList>
    </citation>
    <scope>NUCLEOTIDE SEQUENCE [LARGE SCALE GENOMIC DNA]</scope>
    <source>
        <strain evidence="1 4">SEMIA 471</strain>
        <strain evidence="2 3">SEMIA 489</strain>
    </source>
</reference>